<feature type="domain" description="Post-SET" evidence="20">
    <location>
        <begin position="1282"/>
        <end position="1298"/>
    </location>
</feature>
<feature type="region of interest" description="Disordered" evidence="17">
    <location>
        <begin position="1297"/>
        <end position="1385"/>
    </location>
</feature>
<dbReference type="KEGG" id="dgr:6557383"/>
<feature type="compositionally biased region" description="Basic and acidic residues" evidence="17">
    <location>
        <begin position="432"/>
        <end position="659"/>
    </location>
</feature>
<dbReference type="Pfam" id="PF08236">
    <property type="entry name" value="SRI"/>
    <property type="match status" value="1"/>
</dbReference>
<keyword evidence="15" id="KW-0804">Transcription</keyword>
<dbReference type="GO" id="GO:0005634">
    <property type="term" value="C:nucleus"/>
    <property type="evidence" value="ECO:0007669"/>
    <property type="project" value="UniProtKB-SubCell"/>
</dbReference>
<dbReference type="CDD" id="cd00201">
    <property type="entry name" value="WW"/>
    <property type="match status" value="1"/>
</dbReference>
<dbReference type="PROSITE" id="PS50280">
    <property type="entry name" value="SET"/>
    <property type="match status" value="1"/>
</dbReference>
<keyword evidence="13" id="KW-0156">Chromatin regulator</keyword>
<dbReference type="STRING" id="7222.B4J2R7"/>
<feature type="compositionally biased region" description="Low complexity" evidence="17">
    <location>
        <begin position="1038"/>
        <end position="1053"/>
    </location>
</feature>
<dbReference type="GO" id="GO:0140955">
    <property type="term" value="F:histone H3K36 trimethyltransferase activity"/>
    <property type="evidence" value="ECO:0007669"/>
    <property type="project" value="UniProtKB-EC"/>
</dbReference>
<evidence type="ECO:0000256" key="8">
    <source>
        <dbReference type="ARBA" id="ARBA00022679"/>
    </source>
</evidence>
<protein>
    <recommendedName>
        <fullName evidence="3">[histone H3]-lysine(36) N-trimethyltransferase</fullName>
        <ecNumber evidence="3">2.1.1.359</ecNumber>
    </recommendedName>
</protein>
<dbReference type="GO" id="GO:0032259">
    <property type="term" value="P:methylation"/>
    <property type="evidence" value="ECO:0007669"/>
    <property type="project" value="UniProtKB-KW"/>
</dbReference>
<dbReference type="OMA" id="DGCINRM"/>
<dbReference type="Gene3D" id="2.170.270.10">
    <property type="entry name" value="SET domain"/>
    <property type="match status" value="1"/>
</dbReference>
<gene>
    <name evidence="22" type="primary">Dgri\GH16034</name>
    <name evidence="22" type="ORF">Dgri_GH16034</name>
</gene>
<dbReference type="InterPro" id="IPR036020">
    <property type="entry name" value="WW_dom_sf"/>
</dbReference>
<organism evidence="23">
    <name type="scientific">Drosophila grimshawi</name>
    <name type="common">Hawaiian fruit fly</name>
    <name type="synonym">Idiomyia grimshawi</name>
    <dbReference type="NCBI Taxonomy" id="7222"/>
    <lineage>
        <taxon>Eukaryota</taxon>
        <taxon>Metazoa</taxon>
        <taxon>Ecdysozoa</taxon>
        <taxon>Arthropoda</taxon>
        <taxon>Hexapoda</taxon>
        <taxon>Insecta</taxon>
        <taxon>Pterygota</taxon>
        <taxon>Neoptera</taxon>
        <taxon>Endopterygota</taxon>
        <taxon>Diptera</taxon>
        <taxon>Brachycera</taxon>
        <taxon>Muscomorpha</taxon>
        <taxon>Ephydroidea</taxon>
        <taxon>Drosophilidae</taxon>
        <taxon>Drosophila</taxon>
        <taxon>Hawaiian Drosophila</taxon>
    </lineage>
</organism>
<evidence type="ECO:0000313" key="22">
    <source>
        <dbReference type="EMBL" id="EDV96058.1"/>
    </source>
</evidence>
<evidence type="ECO:0000256" key="2">
    <source>
        <dbReference type="ARBA" id="ARBA00004286"/>
    </source>
</evidence>
<dbReference type="PROSITE" id="PS50868">
    <property type="entry name" value="POST_SET"/>
    <property type="match status" value="1"/>
</dbReference>
<dbReference type="InterPro" id="IPR046341">
    <property type="entry name" value="SET_dom_sf"/>
</dbReference>
<accession>B4J2R7</accession>
<dbReference type="SUPFAM" id="SSF51045">
    <property type="entry name" value="WW domain"/>
    <property type="match status" value="1"/>
</dbReference>
<keyword evidence="9" id="KW-0949">S-adenosyl-L-methionine</keyword>
<evidence type="ECO:0000256" key="14">
    <source>
        <dbReference type="ARBA" id="ARBA00023015"/>
    </source>
</evidence>
<keyword evidence="10" id="KW-0479">Metal-binding</keyword>
<dbReference type="Pfam" id="PF00856">
    <property type="entry name" value="SET"/>
    <property type="match status" value="1"/>
</dbReference>
<evidence type="ECO:0000256" key="11">
    <source>
        <dbReference type="ARBA" id="ARBA00022782"/>
    </source>
</evidence>
<evidence type="ECO:0000256" key="5">
    <source>
        <dbReference type="ARBA" id="ARBA00022473"/>
    </source>
</evidence>
<feature type="region of interest" description="Disordered" evidence="17">
    <location>
        <begin position="842"/>
        <end position="958"/>
    </location>
</feature>
<keyword evidence="4" id="KW-0158">Chromosome</keyword>
<dbReference type="SMR" id="B4J2R7"/>
<sequence>MEKLTTDANANAAPRKRPGRPPKATSTANQESDVIEEVDSPQPVEERSSSPTNRRRSTRKKITKFDVLDVLNKSRKTHKIQIEARIDSNAPITSIAGSAASDINRLVVARSTLPAASAPLVPILESFSKPKPTPSLIVAQVSSDKSQQQTTLIRKRGRPRKAALILASDPSTSVTAGADLQLESNDSNETSTSFNLIDDASNSSEQTLITPIEINDEDVITVLTSDEDSNSQIIFVDIETAKAAAEADEEINDQPNQTFKLIFPNAQQNHLETNTIEIEEPQQEELETQLITEELSEPPELWFEEIHKPEEQQQEEHQPEEELVQAQQQLENKTKQQIDIEVEGEKPKSNFIEVMQQVIEKRMAEKKQLEIQKLQREEQLQREAKLESEAKLEREALLLKEREMEQEKMLEKEKLEREKLQQEEKLKQEAKLEREKQLEKEKLEQEKKLEREKREREKLKQKEKLEREAMLEREKQLEKEKMEREKLKQEEKLEQEAKLERDKQLEKEKQMEKEKQLEKDKKLELEMMEQEKLELEMMEQEKQQQKEKLEREAELEKQKQTEAKQEMERKLEREAKLEQEKKLEREKKLELAEKLKIEAKLKREKKEKEKRLEIEKKLEQEEKQRREKKMEQAKKLEREEKLEKDKKLKQERKPEKEQNIEVLSSANSPAPLSPETLSSLLEESTDNTHIIASAAQLLAFKVESPKQTLREIELKSPVDLKCVVEKPVEDNTSKLELRIDATELNTTPASSACPIAKSKAELVMPQVNEQLLAEAKAIPLPKSESPEPQETISERLKRVLPAIEEKKDEKPSRSTPNMSFKECDALFKVLDKAHSKMLYEQKVKKKQRKANKKLTAAETSLAKLQLPKQSLRRNTISEEHHEEPTTPFSSSSSKAQSLEAAAESKPIHSSSKKSHVKKQSRKSGAGKQENNQDNNYSNELGNRSVSTTTNSELELPDQFDDIAKFIKDGEKLLERDYKQEDEQQQQQQVSAAGEDEFAQRVANLETPATTPSPSPANSSDDLASGVRRSHRIKQKPQGTKSSLGRGSSSSTQTPAISMEQQLAELAHIEASNEQFLRQEGLQTFQMLRDNYYRCARQVSRENAEMQCDCFVTGDEESLGQMRCCGDGCINRMLMIECGPLCTNGERCTNKRFQQHQGWPCRVFRTEKKGCGITAELQMPSGEFIMEYVGEVIDSEEFERRQHLYSEDRNRHYYFMALRSDSIIDATSKGNISRYINHSCDPNAETQKWTVNGELRIGFFSLKTIMPGEEITFDYQYQRYGRDAQRCYCESANCRGWIGNEPESDEGEQLDTETESESEELQLVEQEQKTKTPKVGKTKKQQKLPASRGKQRKEQQPKAKDREYKAGRWLRPTGGVRAPRKPDQEDPDVLEQLTLLSGSGLKNQLDTLRFSRCMVRAKLLETRLQLLGVLTRGELPCRRLFLDYHGLRLLHAWISESGSDKQLRLALLDALESLPIPNKTMLNDSRVYQSVQLWSNQLMETPPEVAAPAPEPDPDSEAVLARISALLLKWNGLPEIFRIPKRERIEQMKEHEREADRQQQLEESNSASAVLNSDRYRQDRFRRDTSSRYEKSKPPSRMSGNNTICTITTQPKEWQGVQESASGSKSDSRRRSDLDPRRATISKELRRSLFERKVAQDEAEKRVGSEDWREHELRCEYFGLDLNTDPKLLPYCQNTETNEWFNSENVPVPVPPRCGDISEPPSPKYGDDVEYKLPPGVEPLPLSWHFSLTPEGDIYYYNLRDRIPQWEPPNAEQRLQKLVDDDEPLELTEPDEAANLDDLVKIDIDYVGTLSEKSLRQYIEVKIKERREARRNRLVSVRVISPRREEDRVYNQQESRKYKENKEKIRRRKEIYRRTRTDANPAEQPASPAGDSLPIHSYLYSSDEETITESNLPPVDALVLNVPDVVQPSGSTETETPPSAKRKHANVEVHKKHRDSKRKTTTVRDSNEKFHFEISGHVAEFLRPFRQDTCHLGRITSDEDYKFLIKRLSLHITTKEMRYCEVTGNPLACTESVKHKSYEFIKQYMRKKGPVYKKPIDRPD</sequence>
<dbReference type="InterPro" id="IPR042294">
    <property type="entry name" value="SETD2_animal"/>
</dbReference>
<dbReference type="Pfam" id="PF17907">
    <property type="entry name" value="AWS"/>
    <property type="match status" value="1"/>
</dbReference>
<feature type="region of interest" description="Disordered" evidence="17">
    <location>
        <begin position="432"/>
        <end position="681"/>
    </location>
</feature>
<feature type="compositionally biased region" description="Basic and acidic residues" evidence="17">
    <location>
        <begin position="875"/>
        <end position="884"/>
    </location>
</feature>
<dbReference type="InterPro" id="IPR044437">
    <property type="entry name" value="SETD2/Set2_SET"/>
</dbReference>
<feature type="compositionally biased region" description="Polar residues" evidence="17">
    <location>
        <begin position="928"/>
        <end position="952"/>
    </location>
</feature>
<evidence type="ECO:0000256" key="9">
    <source>
        <dbReference type="ARBA" id="ARBA00022691"/>
    </source>
</evidence>
<feature type="compositionally biased region" description="Low complexity" evidence="17">
    <location>
        <begin position="663"/>
        <end position="681"/>
    </location>
</feature>
<dbReference type="GO" id="GO:0046872">
    <property type="term" value="F:metal ion binding"/>
    <property type="evidence" value="ECO:0007669"/>
    <property type="project" value="UniProtKB-KW"/>
</dbReference>
<dbReference type="CDD" id="cd19172">
    <property type="entry name" value="SET_SETD2"/>
    <property type="match status" value="1"/>
</dbReference>
<evidence type="ECO:0000256" key="6">
    <source>
        <dbReference type="ARBA" id="ARBA00022553"/>
    </source>
</evidence>
<feature type="compositionally biased region" description="Polar residues" evidence="17">
    <location>
        <begin position="1927"/>
        <end position="1936"/>
    </location>
</feature>
<dbReference type="InterPro" id="IPR001202">
    <property type="entry name" value="WW_dom"/>
</dbReference>
<dbReference type="PhylomeDB" id="B4J2R7"/>
<dbReference type="PANTHER" id="PTHR46711:SF1">
    <property type="entry name" value="HISTONE-LYSINE N-METHYLTRANSFERASE SETD2"/>
    <property type="match status" value="1"/>
</dbReference>
<feature type="compositionally biased region" description="Basic and acidic residues" evidence="17">
    <location>
        <begin position="1351"/>
        <end position="1365"/>
    </location>
</feature>
<dbReference type="InterPro" id="IPR001214">
    <property type="entry name" value="SET_dom"/>
</dbReference>
<dbReference type="InterPro" id="IPR038190">
    <property type="entry name" value="SRI_sf"/>
</dbReference>
<feature type="region of interest" description="Disordered" evidence="17">
    <location>
        <begin position="405"/>
        <end position="424"/>
    </location>
</feature>
<dbReference type="InParanoid" id="B4J2R7"/>
<feature type="domain" description="WW" evidence="18">
    <location>
        <begin position="1737"/>
        <end position="1770"/>
    </location>
</feature>
<feature type="compositionally biased region" description="Basic residues" evidence="17">
    <location>
        <begin position="843"/>
        <end position="852"/>
    </location>
</feature>
<dbReference type="GO" id="GO:0030154">
    <property type="term" value="P:cell differentiation"/>
    <property type="evidence" value="ECO:0007669"/>
    <property type="project" value="UniProtKB-KW"/>
</dbReference>
<keyword evidence="14" id="KW-0805">Transcription regulation</keyword>
<evidence type="ECO:0000256" key="17">
    <source>
        <dbReference type="SAM" id="MobiDB-lite"/>
    </source>
</evidence>
<evidence type="ECO:0000259" key="18">
    <source>
        <dbReference type="PROSITE" id="PS50020"/>
    </source>
</evidence>
<evidence type="ECO:0000256" key="15">
    <source>
        <dbReference type="ARBA" id="ARBA00023163"/>
    </source>
</evidence>
<dbReference type="InterPro" id="IPR003616">
    <property type="entry name" value="Post-SET_dom"/>
</dbReference>
<keyword evidence="16" id="KW-0539">Nucleus</keyword>
<dbReference type="InterPro" id="IPR013257">
    <property type="entry name" value="SRI"/>
</dbReference>
<dbReference type="OrthoDB" id="308383at2759"/>
<dbReference type="EMBL" id="CH916366">
    <property type="protein sequence ID" value="EDV96058.1"/>
    <property type="molecule type" value="Genomic_DNA"/>
</dbReference>
<dbReference type="HOGENOM" id="CLU_000516_0_0_1"/>
<keyword evidence="6" id="KW-0597">Phosphoprotein</keyword>
<evidence type="ECO:0000259" key="19">
    <source>
        <dbReference type="PROSITE" id="PS50280"/>
    </source>
</evidence>
<dbReference type="FunFam" id="2.170.270.10:FF:000016">
    <property type="entry name" value="Histone-lysine N-methyltransferase"/>
    <property type="match status" value="1"/>
</dbReference>
<evidence type="ECO:0000256" key="4">
    <source>
        <dbReference type="ARBA" id="ARBA00022454"/>
    </source>
</evidence>
<dbReference type="SMART" id="SM00317">
    <property type="entry name" value="SET"/>
    <property type="match status" value="1"/>
</dbReference>
<feature type="region of interest" description="Disordered" evidence="17">
    <location>
        <begin position="1926"/>
        <end position="1962"/>
    </location>
</feature>
<dbReference type="Gene3D" id="1.10.1740.100">
    <property type="entry name" value="Set2, Rpb1 interacting domain"/>
    <property type="match status" value="1"/>
</dbReference>
<feature type="compositionally biased region" description="Basic and acidic residues" evidence="17">
    <location>
        <begin position="1573"/>
        <end position="1592"/>
    </location>
</feature>
<feature type="compositionally biased region" description="Low complexity" evidence="17">
    <location>
        <begin position="889"/>
        <end position="909"/>
    </location>
</feature>
<dbReference type="PROSITE" id="PS51215">
    <property type="entry name" value="AWS"/>
    <property type="match status" value="1"/>
</dbReference>
<dbReference type="Proteomes" id="UP000001070">
    <property type="component" value="Unassembled WGS sequence"/>
</dbReference>
<keyword evidence="8" id="KW-0808">Transferase</keyword>
<feature type="domain" description="AWS" evidence="21">
    <location>
        <begin position="1102"/>
        <end position="1156"/>
    </location>
</feature>
<feature type="region of interest" description="Disordered" evidence="17">
    <location>
        <begin position="1547"/>
        <end position="1639"/>
    </location>
</feature>
<comment type="subcellular location">
    <subcellularLocation>
        <location evidence="2">Chromosome</location>
    </subcellularLocation>
    <subcellularLocation>
        <location evidence="1">Nucleus</location>
    </subcellularLocation>
</comment>
<proteinExistence type="predicted"/>
<keyword evidence="5" id="KW-0217">Developmental protein</keyword>
<keyword evidence="23" id="KW-1185">Reference proteome</keyword>
<feature type="compositionally biased region" description="Acidic residues" evidence="17">
    <location>
        <begin position="1301"/>
        <end position="1321"/>
    </location>
</feature>
<name>B4J2R7_DROGR</name>
<feature type="domain" description="SET" evidence="19">
    <location>
        <begin position="1158"/>
        <end position="1275"/>
    </location>
</feature>
<dbReference type="SUPFAM" id="SSF82199">
    <property type="entry name" value="SET domain"/>
    <property type="match status" value="1"/>
</dbReference>
<feature type="compositionally biased region" description="Basic and acidic residues" evidence="17">
    <location>
        <begin position="1547"/>
        <end position="1559"/>
    </location>
</feature>
<evidence type="ECO:0000256" key="12">
    <source>
        <dbReference type="ARBA" id="ARBA00022833"/>
    </source>
</evidence>
<evidence type="ECO:0000259" key="20">
    <source>
        <dbReference type="PROSITE" id="PS50868"/>
    </source>
</evidence>
<dbReference type="SMART" id="SM00456">
    <property type="entry name" value="WW"/>
    <property type="match status" value="1"/>
</dbReference>
<evidence type="ECO:0000256" key="10">
    <source>
        <dbReference type="ARBA" id="ARBA00022723"/>
    </source>
</evidence>
<feature type="compositionally biased region" description="Polar residues" evidence="17">
    <location>
        <begin position="1597"/>
        <end position="1611"/>
    </location>
</feature>
<keyword evidence="11" id="KW-0221">Differentiation</keyword>
<dbReference type="SMART" id="SM00570">
    <property type="entry name" value="AWS"/>
    <property type="match status" value="1"/>
</dbReference>
<dbReference type="GO" id="GO:0005694">
    <property type="term" value="C:chromosome"/>
    <property type="evidence" value="ECO:0007669"/>
    <property type="project" value="UniProtKB-SubCell"/>
</dbReference>
<dbReference type="InterPro" id="IPR006560">
    <property type="entry name" value="AWS_dom"/>
</dbReference>
<dbReference type="PROSITE" id="PS50020">
    <property type="entry name" value="WW_DOMAIN_2"/>
    <property type="match status" value="1"/>
</dbReference>
<feature type="region of interest" description="Disordered" evidence="17">
    <location>
        <begin position="1850"/>
        <end position="1894"/>
    </location>
</feature>
<dbReference type="Gene3D" id="2.20.70.10">
    <property type="match status" value="1"/>
</dbReference>
<reference evidence="22 23" key="1">
    <citation type="journal article" date="2007" name="Nature">
        <title>Evolution of genes and genomes on the Drosophila phylogeny.</title>
        <authorList>
            <consortium name="Drosophila 12 Genomes Consortium"/>
            <person name="Clark A.G."/>
            <person name="Eisen M.B."/>
            <person name="Smith D.R."/>
            <person name="Bergman C.M."/>
            <person name="Oliver B."/>
            <person name="Markow T.A."/>
            <person name="Kaufman T.C."/>
            <person name="Kellis M."/>
            <person name="Gelbart W."/>
            <person name="Iyer V.N."/>
            <person name="Pollard D.A."/>
            <person name="Sackton T.B."/>
            <person name="Larracuente A.M."/>
            <person name="Singh N.D."/>
            <person name="Abad J.P."/>
            <person name="Abt D.N."/>
            <person name="Adryan B."/>
            <person name="Aguade M."/>
            <person name="Akashi H."/>
            <person name="Anderson W.W."/>
            <person name="Aquadro C.F."/>
            <person name="Ardell D.H."/>
            <person name="Arguello R."/>
            <person name="Artieri C.G."/>
            <person name="Barbash D.A."/>
            <person name="Barker D."/>
            <person name="Barsanti P."/>
            <person name="Batterham P."/>
            <person name="Batzoglou S."/>
            <person name="Begun D."/>
            <person name="Bhutkar A."/>
            <person name="Blanco E."/>
            <person name="Bosak S.A."/>
            <person name="Bradley R.K."/>
            <person name="Brand A.D."/>
            <person name="Brent M.R."/>
            <person name="Brooks A.N."/>
            <person name="Brown R.H."/>
            <person name="Butlin R.K."/>
            <person name="Caggese C."/>
            <person name="Calvi B.R."/>
            <person name="Bernardo de Carvalho A."/>
            <person name="Caspi A."/>
            <person name="Castrezana S."/>
            <person name="Celniker S.E."/>
            <person name="Chang J.L."/>
            <person name="Chapple C."/>
            <person name="Chatterji S."/>
            <person name="Chinwalla A."/>
            <person name="Civetta A."/>
            <person name="Clifton S.W."/>
            <person name="Comeron J.M."/>
            <person name="Costello J.C."/>
            <person name="Coyne J.A."/>
            <person name="Daub J."/>
            <person name="David R.G."/>
            <person name="Delcher A.L."/>
            <person name="Delehaunty K."/>
            <person name="Do C.B."/>
            <person name="Ebling H."/>
            <person name="Edwards K."/>
            <person name="Eickbush T."/>
            <person name="Evans J.D."/>
            <person name="Filipski A."/>
            <person name="Findeiss S."/>
            <person name="Freyhult E."/>
            <person name="Fulton L."/>
            <person name="Fulton R."/>
            <person name="Garcia A.C."/>
            <person name="Gardiner A."/>
            <person name="Garfield D.A."/>
            <person name="Garvin B.E."/>
            <person name="Gibson G."/>
            <person name="Gilbert D."/>
            <person name="Gnerre S."/>
            <person name="Godfrey J."/>
            <person name="Good R."/>
            <person name="Gotea V."/>
            <person name="Gravely B."/>
            <person name="Greenberg A.J."/>
            <person name="Griffiths-Jones S."/>
            <person name="Gross S."/>
            <person name="Guigo R."/>
            <person name="Gustafson E.A."/>
            <person name="Haerty W."/>
            <person name="Hahn M.W."/>
            <person name="Halligan D.L."/>
            <person name="Halpern A.L."/>
            <person name="Halter G.M."/>
            <person name="Han M.V."/>
            <person name="Heger A."/>
            <person name="Hillier L."/>
            <person name="Hinrichs A.S."/>
            <person name="Holmes I."/>
            <person name="Hoskins R.A."/>
            <person name="Hubisz M.J."/>
            <person name="Hultmark D."/>
            <person name="Huntley M.A."/>
            <person name="Jaffe D.B."/>
            <person name="Jagadeeshan S."/>
            <person name="Jeck W.R."/>
            <person name="Johnson J."/>
            <person name="Jones C.D."/>
            <person name="Jordan W.C."/>
            <person name="Karpen G.H."/>
            <person name="Kataoka E."/>
            <person name="Keightley P.D."/>
            <person name="Kheradpour P."/>
            <person name="Kirkness E.F."/>
            <person name="Koerich L.B."/>
            <person name="Kristiansen K."/>
            <person name="Kudrna D."/>
            <person name="Kulathinal R.J."/>
            <person name="Kumar S."/>
            <person name="Kwok R."/>
            <person name="Lander E."/>
            <person name="Langley C.H."/>
            <person name="Lapoint R."/>
            <person name="Lazzaro B.P."/>
            <person name="Lee S.J."/>
            <person name="Levesque L."/>
            <person name="Li R."/>
            <person name="Lin C.F."/>
            <person name="Lin M.F."/>
            <person name="Lindblad-Toh K."/>
            <person name="Llopart A."/>
            <person name="Long M."/>
            <person name="Low L."/>
            <person name="Lozovsky E."/>
            <person name="Lu J."/>
            <person name="Luo M."/>
            <person name="Machado C.A."/>
            <person name="Makalowski W."/>
            <person name="Marzo M."/>
            <person name="Matsuda M."/>
            <person name="Matzkin L."/>
            <person name="McAllister B."/>
            <person name="McBride C.S."/>
            <person name="McKernan B."/>
            <person name="McKernan K."/>
            <person name="Mendez-Lago M."/>
            <person name="Minx P."/>
            <person name="Mollenhauer M.U."/>
            <person name="Montooth K."/>
            <person name="Mount S.M."/>
            <person name="Mu X."/>
            <person name="Myers E."/>
            <person name="Negre B."/>
            <person name="Newfeld S."/>
            <person name="Nielsen R."/>
            <person name="Noor M.A."/>
            <person name="O'Grady P."/>
            <person name="Pachter L."/>
            <person name="Papaceit M."/>
            <person name="Parisi M.J."/>
            <person name="Parisi M."/>
            <person name="Parts L."/>
            <person name="Pedersen J.S."/>
            <person name="Pesole G."/>
            <person name="Phillippy A.M."/>
            <person name="Ponting C.P."/>
            <person name="Pop M."/>
            <person name="Porcelli D."/>
            <person name="Powell J.R."/>
            <person name="Prohaska S."/>
            <person name="Pruitt K."/>
            <person name="Puig M."/>
            <person name="Quesneville H."/>
            <person name="Ram K.R."/>
            <person name="Rand D."/>
            <person name="Rasmussen M.D."/>
            <person name="Reed L.K."/>
            <person name="Reenan R."/>
            <person name="Reily A."/>
            <person name="Remington K.A."/>
            <person name="Rieger T.T."/>
            <person name="Ritchie M.G."/>
            <person name="Robin C."/>
            <person name="Rogers Y.H."/>
            <person name="Rohde C."/>
            <person name="Rozas J."/>
            <person name="Rubenfield M.J."/>
            <person name="Ruiz A."/>
            <person name="Russo S."/>
            <person name="Salzberg S.L."/>
            <person name="Sanchez-Gracia A."/>
            <person name="Saranga D.J."/>
            <person name="Sato H."/>
            <person name="Schaeffer S.W."/>
            <person name="Schatz M.C."/>
            <person name="Schlenke T."/>
            <person name="Schwartz R."/>
            <person name="Segarra C."/>
            <person name="Singh R.S."/>
            <person name="Sirot L."/>
            <person name="Sirota M."/>
            <person name="Sisneros N.B."/>
            <person name="Smith C.D."/>
            <person name="Smith T.F."/>
            <person name="Spieth J."/>
            <person name="Stage D.E."/>
            <person name="Stark A."/>
            <person name="Stephan W."/>
            <person name="Strausberg R.L."/>
            <person name="Strempel S."/>
            <person name="Sturgill D."/>
            <person name="Sutton G."/>
            <person name="Sutton G.G."/>
            <person name="Tao W."/>
            <person name="Teichmann S."/>
            <person name="Tobari Y.N."/>
            <person name="Tomimura Y."/>
            <person name="Tsolas J.M."/>
            <person name="Valente V.L."/>
            <person name="Venter E."/>
            <person name="Venter J.C."/>
            <person name="Vicario S."/>
            <person name="Vieira F.G."/>
            <person name="Vilella A.J."/>
            <person name="Villasante A."/>
            <person name="Walenz B."/>
            <person name="Wang J."/>
            <person name="Wasserman M."/>
            <person name="Watts T."/>
            <person name="Wilson D."/>
            <person name="Wilson R.K."/>
            <person name="Wing R.A."/>
            <person name="Wolfner M.F."/>
            <person name="Wong A."/>
            <person name="Wong G.K."/>
            <person name="Wu C.I."/>
            <person name="Wu G."/>
            <person name="Yamamoto D."/>
            <person name="Yang H.P."/>
            <person name="Yang S.P."/>
            <person name="Yorke J.A."/>
            <person name="Yoshida K."/>
            <person name="Zdobnov E."/>
            <person name="Zhang P."/>
            <person name="Zhang Y."/>
            <person name="Zimin A.V."/>
            <person name="Baldwin J."/>
            <person name="Abdouelleil A."/>
            <person name="Abdulkadir J."/>
            <person name="Abebe A."/>
            <person name="Abera B."/>
            <person name="Abreu J."/>
            <person name="Acer S.C."/>
            <person name="Aftuck L."/>
            <person name="Alexander A."/>
            <person name="An P."/>
            <person name="Anderson E."/>
            <person name="Anderson S."/>
            <person name="Arachi H."/>
            <person name="Azer M."/>
            <person name="Bachantsang P."/>
            <person name="Barry A."/>
            <person name="Bayul T."/>
            <person name="Berlin A."/>
            <person name="Bessette D."/>
            <person name="Bloom T."/>
            <person name="Blye J."/>
            <person name="Boguslavskiy L."/>
            <person name="Bonnet C."/>
            <person name="Boukhgalter B."/>
            <person name="Bourzgui I."/>
            <person name="Brown A."/>
            <person name="Cahill P."/>
            <person name="Channer S."/>
            <person name="Cheshatsang Y."/>
            <person name="Chuda L."/>
            <person name="Citroen M."/>
            <person name="Collymore A."/>
            <person name="Cooke P."/>
            <person name="Costello M."/>
            <person name="D'Aco K."/>
            <person name="Daza R."/>
            <person name="De Haan G."/>
            <person name="DeGray S."/>
            <person name="DeMaso C."/>
            <person name="Dhargay N."/>
            <person name="Dooley K."/>
            <person name="Dooley E."/>
            <person name="Doricent M."/>
            <person name="Dorje P."/>
            <person name="Dorjee K."/>
            <person name="Dupes A."/>
            <person name="Elong R."/>
            <person name="Falk J."/>
            <person name="Farina A."/>
            <person name="Faro S."/>
            <person name="Ferguson D."/>
            <person name="Fisher S."/>
            <person name="Foley C.D."/>
            <person name="Franke A."/>
            <person name="Friedrich D."/>
            <person name="Gadbois L."/>
            <person name="Gearin G."/>
            <person name="Gearin C.R."/>
            <person name="Giannoukos G."/>
            <person name="Goode T."/>
            <person name="Graham J."/>
            <person name="Grandbois E."/>
            <person name="Grewal S."/>
            <person name="Gyaltsen K."/>
            <person name="Hafez N."/>
            <person name="Hagos B."/>
            <person name="Hall J."/>
            <person name="Henson C."/>
            <person name="Hollinger A."/>
            <person name="Honan T."/>
            <person name="Huard M.D."/>
            <person name="Hughes L."/>
            <person name="Hurhula B."/>
            <person name="Husby M.E."/>
            <person name="Kamat A."/>
            <person name="Kanga B."/>
            <person name="Kashin S."/>
            <person name="Khazanovich D."/>
            <person name="Kisner P."/>
            <person name="Lance K."/>
            <person name="Lara M."/>
            <person name="Lee W."/>
            <person name="Lennon N."/>
            <person name="Letendre F."/>
            <person name="LeVine R."/>
            <person name="Lipovsky A."/>
            <person name="Liu X."/>
            <person name="Liu J."/>
            <person name="Liu S."/>
            <person name="Lokyitsang T."/>
            <person name="Lokyitsang Y."/>
            <person name="Lubonja R."/>
            <person name="Lui A."/>
            <person name="MacDonald P."/>
            <person name="Magnisalis V."/>
            <person name="Maru K."/>
            <person name="Matthews C."/>
            <person name="McCusker W."/>
            <person name="McDonough S."/>
            <person name="Mehta T."/>
            <person name="Meldrim J."/>
            <person name="Meneus L."/>
            <person name="Mihai O."/>
            <person name="Mihalev A."/>
            <person name="Mihova T."/>
            <person name="Mittelman R."/>
            <person name="Mlenga V."/>
            <person name="Montmayeur A."/>
            <person name="Mulrain L."/>
            <person name="Navidi A."/>
            <person name="Naylor J."/>
            <person name="Negash T."/>
            <person name="Nguyen T."/>
            <person name="Nguyen N."/>
            <person name="Nicol R."/>
            <person name="Norbu C."/>
            <person name="Norbu N."/>
            <person name="Novod N."/>
            <person name="O'Neill B."/>
            <person name="Osman S."/>
            <person name="Markiewicz E."/>
            <person name="Oyono O.L."/>
            <person name="Patti C."/>
            <person name="Phunkhang P."/>
            <person name="Pierre F."/>
            <person name="Priest M."/>
            <person name="Raghuraman S."/>
            <person name="Rege F."/>
            <person name="Reyes R."/>
            <person name="Rise C."/>
            <person name="Rogov P."/>
            <person name="Ross K."/>
            <person name="Ryan E."/>
            <person name="Settipalli S."/>
            <person name="Shea T."/>
            <person name="Sherpa N."/>
            <person name="Shi L."/>
            <person name="Shih D."/>
            <person name="Sparrow T."/>
            <person name="Spaulding J."/>
            <person name="Stalker J."/>
            <person name="Stange-Thomann N."/>
            <person name="Stavropoulos S."/>
            <person name="Stone C."/>
            <person name="Strader C."/>
            <person name="Tesfaye S."/>
            <person name="Thomson T."/>
            <person name="Thoulutsang Y."/>
            <person name="Thoulutsang D."/>
            <person name="Topham K."/>
            <person name="Topping I."/>
            <person name="Tsamla T."/>
            <person name="Vassiliev H."/>
            <person name="Vo A."/>
            <person name="Wangchuk T."/>
            <person name="Wangdi T."/>
            <person name="Weiand M."/>
            <person name="Wilkinson J."/>
            <person name="Wilson A."/>
            <person name="Yadav S."/>
            <person name="Young G."/>
            <person name="Yu Q."/>
            <person name="Zembek L."/>
            <person name="Zhong D."/>
            <person name="Zimmer A."/>
            <person name="Zwirko Z."/>
            <person name="Jaffe D.B."/>
            <person name="Alvarez P."/>
            <person name="Brockman W."/>
            <person name="Butler J."/>
            <person name="Chin C."/>
            <person name="Gnerre S."/>
            <person name="Grabherr M."/>
            <person name="Kleber M."/>
            <person name="Mauceli E."/>
            <person name="MacCallum I."/>
        </authorList>
    </citation>
    <scope>NUCLEOTIDE SEQUENCE [LARGE SCALE GENOMIC DNA]</scope>
    <source>
        <strain evidence="23">Tucson 15287-2541.00</strain>
    </source>
</reference>
<feature type="compositionally biased region" description="Basic and acidic residues" evidence="17">
    <location>
        <begin position="1850"/>
        <end position="1862"/>
    </location>
</feature>
<feature type="region of interest" description="Disordered" evidence="17">
    <location>
        <begin position="1006"/>
        <end position="1054"/>
    </location>
</feature>
<feature type="compositionally biased region" description="Basic and acidic residues" evidence="17">
    <location>
        <begin position="792"/>
        <end position="812"/>
    </location>
</feature>
<evidence type="ECO:0000313" key="23">
    <source>
        <dbReference type="Proteomes" id="UP000001070"/>
    </source>
</evidence>
<feature type="compositionally biased region" description="Polar residues" evidence="17">
    <location>
        <begin position="1560"/>
        <end position="1570"/>
    </location>
</feature>
<dbReference type="FunCoup" id="B4J2R7">
    <property type="interactions" value="495"/>
</dbReference>
<evidence type="ECO:0000256" key="13">
    <source>
        <dbReference type="ARBA" id="ARBA00022853"/>
    </source>
</evidence>
<evidence type="ECO:0000259" key="21">
    <source>
        <dbReference type="PROSITE" id="PS51215"/>
    </source>
</evidence>
<dbReference type="SMART" id="SM00508">
    <property type="entry name" value="PostSET"/>
    <property type="match status" value="1"/>
</dbReference>
<evidence type="ECO:0000256" key="7">
    <source>
        <dbReference type="ARBA" id="ARBA00022603"/>
    </source>
</evidence>
<feature type="region of interest" description="Disordered" evidence="17">
    <location>
        <begin position="778"/>
        <end position="818"/>
    </location>
</feature>
<feature type="compositionally biased region" description="Low complexity" evidence="17">
    <location>
        <begin position="1006"/>
        <end position="1019"/>
    </location>
</feature>
<dbReference type="PANTHER" id="PTHR46711">
    <property type="entry name" value="HISTONE-LYSINE N-METHYLTRANSFERASE SETD2"/>
    <property type="match status" value="1"/>
</dbReference>
<feature type="compositionally biased region" description="Basic and acidic residues" evidence="17">
    <location>
        <begin position="1625"/>
        <end position="1639"/>
    </location>
</feature>
<feature type="compositionally biased region" description="Basic residues" evidence="17">
    <location>
        <begin position="1939"/>
        <end position="1960"/>
    </location>
</feature>
<dbReference type="eggNOG" id="KOG4442">
    <property type="taxonomic scope" value="Eukaryota"/>
</dbReference>
<keyword evidence="7" id="KW-0489">Methyltransferase</keyword>
<feature type="region of interest" description="Disordered" evidence="17">
    <location>
        <begin position="1"/>
        <end position="60"/>
    </location>
</feature>
<evidence type="ECO:0000256" key="1">
    <source>
        <dbReference type="ARBA" id="ARBA00004123"/>
    </source>
</evidence>
<dbReference type="EC" id="2.1.1.359" evidence="3"/>
<feature type="compositionally biased region" description="Basic residues" evidence="17">
    <location>
        <begin position="910"/>
        <end position="921"/>
    </location>
</feature>
<evidence type="ECO:0000256" key="3">
    <source>
        <dbReference type="ARBA" id="ARBA00012178"/>
    </source>
</evidence>
<feature type="compositionally biased region" description="Basic residues" evidence="17">
    <location>
        <begin position="1330"/>
        <end position="1341"/>
    </location>
</feature>
<dbReference type="GO" id="GO:0006355">
    <property type="term" value="P:regulation of DNA-templated transcription"/>
    <property type="evidence" value="ECO:0007669"/>
    <property type="project" value="InterPro"/>
</dbReference>
<keyword evidence="12" id="KW-0862">Zinc</keyword>
<evidence type="ECO:0000256" key="16">
    <source>
        <dbReference type="ARBA" id="ARBA00023242"/>
    </source>
</evidence>